<dbReference type="PANTHER" id="PTHR11200">
    <property type="entry name" value="INOSITOL 5-PHOSPHATASE"/>
    <property type="match status" value="1"/>
</dbReference>
<evidence type="ECO:0000259" key="1">
    <source>
        <dbReference type="Pfam" id="PF23755"/>
    </source>
</evidence>
<evidence type="ECO:0000313" key="2">
    <source>
        <dbReference type="EMBL" id="KAJ6987439.1"/>
    </source>
</evidence>
<keyword evidence="3" id="KW-1185">Reference proteome</keyword>
<dbReference type="Pfam" id="PF23755">
    <property type="entry name" value="Ig-like_IP5PC_F"/>
    <property type="match status" value="3"/>
</dbReference>
<reference evidence="2" key="1">
    <citation type="journal article" date="2023" name="Mol. Ecol. Resour.">
        <title>Chromosome-level genome assembly of a triploid poplar Populus alba 'Berolinensis'.</title>
        <authorList>
            <person name="Chen S."/>
            <person name="Yu Y."/>
            <person name="Wang X."/>
            <person name="Wang S."/>
            <person name="Zhang T."/>
            <person name="Zhou Y."/>
            <person name="He R."/>
            <person name="Meng N."/>
            <person name="Wang Y."/>
            <person name="Liu W."/>
            <person name="Liu Z."/>
            <person name="Liu J."/>
            <person name="Guo Q."/>
            <person name="Huang H."/>
            <person name="Sederoff R.R."/>
            <person name="Wang G."/>
            <person name="Qu G."/>
            <person name="Chen S."/>
        </authorList>
    </citation>
    <scope>NUCLEOTIDE SEQUENCE</scope>
    <source>
        <strain evidence="2">SC-2020</strain>
    </source>
</reference>
<name>A0AAD6MKU4_9ROSI</name>
<comment type="caution">
    <text evidence="2">The sequence shown here is derived from an EMBL/GenBank/DDBJ whole genome shotgun (WGS) entry which is preliminary data.</text>
</comment>
<gene>
    <name evidence="2" type="ORF">NC653_020636</name>
</gene>
<dbReference type="Proteomes" id="UP001164929">
    <property type="component" value="Chromosome 8"/>
</dbReference>
<sequence length="351" mass="39383">MDVTDSHHKPVHCIFSVDIARVDESVRREEFGDIMKSNEEIRYIIDELSKILETIVSTNNIILPNQDTTILRITNKRGENDALFEIICEVPEKIRGGAVTPAAGIIKPGHIAEVSIHLEDFPTLEVFLDGVPQNSWCEDTRDKEAILVVKVRGTCNTNETRNHRIRVRHCCSSQTAQLDPRTNGSEQVQGNLLHRADYQHLSSSYDVSIIDENGQASDHHPRGSYGFPQWLEVTPAAGIIKPGHIAEVSIHLEDFPTLEVFLDGVPQNSWCEDTRDKEAILVVKGRGTCNTNETRNHRIRVRHCCSSQTAQLDPGPNGSDQVQGNLLHRADYQHLSSSYDVVSHLRNLRSP</sequence>
<dbReference type="GO" id="GO:0004439">
    <property type="term" value="F:phosphatidylinositol-4,5-bisphosphate 5-phosphatase activity"/>
    <property type="evidence" value="ECO:0007669"/>
    <property type="project" value="TreeGrafter"/>
</dbReference>
<dbReference type="GO" id="GO:0046856">
    <property type="term" value="P:phosphatidylinositol dephosphorylation"/>
    <property type="evidence" value="ECO:0007669"/>
    <property type="project" value="InterPro"/>
</dbReference>
<dbReference type="InterPro" id="IPR056455">
    <property type="entry name" value="Ig-like_IP5PC_F"/>
</dbReference>
<dbReference type="PANTHER" id="PTHR11200:SF300">
    <property type="entry name" value="TYPE II INOSITOL 1,4,5-TRISPHOSPHATE 5-PHOSPHATASE"/>
    <property type="match status" value="1"/>
</dbReference>
<protein>
    <recommendedName>
        <fullName evidence="1">IP5PC-F immunoglobulin-like domain-containing protein</fullName>
    </recommendedName>
</protein>
<accession>A0AAD6MKU4</accession>
<dbReference type="InterPro" id="IPR046985">
    <property type="entry name" value="IP5"/>
</dbReference>
<feature type="domain" description="IP5PC-F immunoglobulin-like" evidence="1">
    <location>
        <begin position="53"/>
        <end position="92"/>
    </location>
</feature>
<organism evidence="2 3">
    <name type="scientific">Populus alba x Populus x berolinensis</name>
    <dbReference type="NCBI Taxonomy" id="444605"/>
    <lineage>
        <taxon>Eukaryota</taxon>
        <taxon>Viridiplantae</taxon>
        <taxon>Streptophyta</taxon>
        <taxon>Embryophyta</taxon>
        <taxon>Tracheophyta</taxon>
        <taxon>Spermatophyta</taxon>
        <taxon>Magnoliopsida</taxon>
        <taxon>eudicotyledons</taxon>
        <taxon>Gunneridae</taxon>
        <taxon>Pentapetalae</taxon>
        <taxon>rosids</taxon>
        <taxon>fabids</taxon>
        <taxon>Malpighiales</taxon>
        <taxon>Salicaceae</taxon>
        <taxon>Saliceae</taxon>
        <taxon>Populus</taxon>
    </lineage>
</organism>
<dbReference type="EMBL" id="JAQIZT010000008">
    <property type="protein sequence ID" value="KAJ6987439.1"/>
    <property type="molecule type" value="Genomic_DNA"/>
</dbReference>
<proteinExistence type="predicted"/>
<dbReference type="AlphaFoldDB" id="A0AAD6MKU4"/>
<feature type="domain" description="IP5PC-F immunoglobulin-like" evidence="1">
    <location>
        <begin position="99"/>
        <end position="170"/>
    </location>
</feature>
<feature type="domain" description="IP5PC-F immunoglobulin-like" evidence="1">
    <location>
        <begin position="208"/>
        <end position="304"/>
    </location>
</feature>
<evidence type="ECO:0000313" key="3">
    <source>
        <dbReference type="Proteomes" id="UP001164929"/>
    </source>
</evidence>